<organism evidence="1 2">
    <name type="scientific">Xenopus laevis</name>
    <name type="common">African clawed frog</name>
    <dbReference type="NCBI Taxonomy" id="8355"/>
    <lineage>
        <taxon>Eukaryota</taxon>
        <taxon>Metazoa</taxon>
        <taxon>Chordata</taxon>
        <taxon>Craniata</taxon>
        <taxon>Vertebrata</taxon>
        <taxon>Euteleostomi</taxon>
        <taxon>Amphibia</taxon>
        <taxon>Batrachia</taxon>
        <taxon>Anura</taxon>
        <taxon>Pipoidea</taxon>
        <taxon>Pipidae</taxon>
        <taxon>Xenopodinae</taxon>
        <taxon>Xenopus</taxon>
        <taxon>Xenopus</taxon>
    </lineage>
</organism>
<reference evidence="2" key="1">
    <citation type="journal article" date="2016" name="Nature">
        <title>Genome evolution in the allotetraploid frog Xenopus laevis.</title>
        <authorList>
            <person name="Session A.M."/>
            <person name="Uno Y."/>
            <person name="Kwon T."/>
            <person name="Chapman J.A."/>
            <person name="Toyoda A."/>
            <person name="Takahashi S."/>
            <person name="Fukui A."/>
            <person name="Hikosaka A."/>
            <person name="Suzuki A."/>
            <person name="Kondo M."/>
            <person name="van Heeringen S.J."/>
            <person name="Quigley I."/>
            <person name="Heinz S."/>
            <person name="Ogino H."/>
            <person name="Ochi H."/>
            <person name="Hellsten U."/>
            <person name="Lyons J.B."/>
            <person name="Simakov O."/>
            <person name="Putnam N."/>
            <person name="Stites J."/>
            <person name="Kuroki Y."/>
            <person name="Tanaka T."/>
            <person name="Michiue T."/>
            <person name="Watanabe M."/>
            <person name="Bogdanovic O."/>
            <person name="Lister R."/>
            <person name="Georgiou G."/>
            <person name="Paranjpe S.S."/>
            <person name="van Kruijsbergen I."/>
            <person name="Shu S."/>
            <person name="Carlson J."/>
            <person name="Kinoshita T."/>
            <person name="Ohta Y."/>
            <person name="Mawaribuchi S."/>
            <person name="Jenkins J."/>
            <person name="Grimwood J."/>
            <person name="Schmutz J."/>
            <person name="Mitros T."/>
            <person name="Mozaffari S.V."/>
            <person name="Suzuki Y."/>
            <person name="Haramoto Y."/>
            <person name="Yamamoto T.S."/>
            <person name="Takagi C."/>
            <person name="Heald R."/>
            <person name="Miller K."/>
            <person name="Haudenschild C."/>
            <person name="Kitzman J."/>
            <person name="Nakayama T."/>
            <person name="Izutsu Y."/>
            <person name="Robert J."/>
            <person name="Fortriede J."/>
            <person name="Burns K."/>
            <person name="Lotay V."/>
            <person name="Karimi K."/>
            <person name="Yasuoka Y."/>
            <person name="Dichmann D.S."/>
            <person name="Flajnik M.F."/>
            <person name="Houston D.W."/>
            <person name="Shendure J."/>
            <person name="DuPasquier L."/>
            <person name="Vize P.D."/>
            <person name="Zorn A.M."/>
            <person name="Ito M."/>
            <person name="Marcotte E.M."/>
            <person name="Wallingford J.B."/>
            <person name="Ito Y."/>
            <person name="Asashima M."/>
            <person name="Ueno N."/>
            <person name="Matsuda Y."/>
            <person name="Veenstra G.J."/>
            <person name="Fujiyama A."/>
            <person name="Harland R.M."/>
            <person name="Taira M."/>
            <person name="Rokhsar D.S."/>
        </authorList>
    </citation>
    <scope>NUCLEOTIDE SEQUENCE [LARGE SCALE GENOMIC DNA]</scope>
    <source>
        <strain evidence="2">J</strain>
    </source>
</reference>
<name>A0A974DWE8_XENLA</name>
<dbReference type="EMBL" id="CM004467">
    <property type="protein sequence ID" value="OCT98211.1"/>
    <property type="molecule type" value="Genomic_DNA"/>
</dbReference>
<evidence type="ECO:0000313" key="1">
    <source>
        <dbReference type="EMBL" id="OCT98211.1"/>
    </source>
</evidence>
<sequence>MYVMGYSWLLCIIIQYMTKDFYKAKEEFLFIVHPKQIPGEEYYLLNIKVHSLQYFPCRVRMGYAME</sequence>
<gene>
    <name evidence="1" type="ORF">XELAEV_18010442mg</name>
</gene>
<dbReference type="Proteomes" id="UP000694892">
    <property type="component" value="Chromosome 1S"/>
</dbReference>
<dbReference type="AlphaFoldDB" id="A0A974DWE8"/>
<protein>
    <submittedName>
        <fullName evidence="1">Uncharacterized protein</fullName>
    </submittedName>
</protein>
<evidence type="ECO:0000313" key="2">
    <source>
        <dbReference type="Proteomes" id="UP000694892"/>
    </source>
</evidence>
<accession>A0A974DWE8</accession>
<proteinExistence type="predicted"/>